<dbReference type="InterPro" id="IPR011975">
    <property type="entry name" value="PaaN_2"/>
</dbReference>
<evidence type="ECO:0000256" key="2">
    <source>
        <dbReference type="ARBA" id="ARBA00023027"/>
    </source>
</evidence>
<protein>
    <submittedName>
        <fullName evidence="4">Aldehyde dehydrogenase</fullName>
    </submittedName>
</protein>
<keyword evidence="5" id="KW-1185">Reference proteome</keyword>
<dbReference type="OrthoDB" id="5288459at2"/>
<dbReference type="Gene3D" id="3.40.605.10">
    <property type="entry name" value="Aldehyde Dehydrogenase, Chain A, domain 1"/>
    <property type="match status" value="1"/>
</dbReference>
<reference evidence="4 5" key="1">
    <citation type="submission" date="2017-07" db="EMBL/GenBank/DDBJ databases">
        <title>Complete Genome Sequence of the cosmetic ferment Vitreoscilla filiformis (ATCC15551).</title>
        <authorList>
            <person name="Contreras S."/>
            <person name="Sagory-Zalkind P."/>
            <person name="Blanquart H."/>
            <person name="Iltis A."/>
            <person name="Morand S.C."/>
        </authorList>
    </citation>
    <scope>NUCLEOTIDE SEQUENCE [LARGE SCALE GENOMIC DNA]</scope>
    <source>
        <strain evidence="4 5">ATCC 15551</strain>
        <plasmid evidence="5">Plasmid pvf1</plasmid>
    </source>
</reference>
<evidence type="ECO:0000313" key="4">
    <source>
        <dbReference type="EMBL" id="ASM79205.1"/>
    </source>
</evidence>
<evidence type="ECO:0000313" key="5">
    <source>
        <dbReference type="Proteomes" id="UP000199729"/>
    </source>
</evidence>
<dbReference type="Proteomes" id="UP000199729">
    <property type="component" value="Plasmid pVF1"/>
</dbReference>
<evidence type="ECO:0000259" key="3">
    <source>
        <dbReference type="Pfam" id="PF00171"/>
    </source>
</evidence>
<keyword evidence="4" id="KW-0614">Plasmid</keyword>
<feature type="domain" description="Aldehyde dehydrogenase" evidence="3">
    <location>
        <begin position="89"/>
        <end position="470"/>
    </location>
</feature>
<dbReference type="NCBIfam" id="TIGR02288">
    <property type="entry name" value="PaaN_2"/>
    <property type="match status" value="1"/>
</dbReference>
<proteinExistence type="predicted"/>
<name>A0A221KJQ3_VITFI</name>
<dbReference type="SUPFAM" id="SSF53720">
    <property type="entry name" value="ALDH-like"/>
    <property type="match status" value="1"/>
</dbReference>
<dbReference type="Gene3D" id="3.40.309.10">
    <property type="entry name" value="Aldehyde Dehydrogenase, Chain A, domain 2"/>
    <property type="match status" value="1"/>
</dbReference>
<dbReference type="RefSeq" id="WP_089418361.1">
    <property type="nucleotide sequence ID" value="NZ_CP022424.1"/>
</dbReference>
<dbReference type="InterPro" id="IPR016162">
    <property type="entry name" value="Ald_DH_N"/>
</dbReference>
<dbReference type="InterPro" id="IPR016161">
    <property type="entry name" value="Ald_DH/histidinol_DH"/>
</dbReference>
<keyword evidence="2" id="KW-0520">NAD</keyword>
<dbReference type="GO" id="GO:0010133">
    <property type="term" value="P:L-proline catabolic process to L-glutamate"/>
    <property type="evidence" value="ECO:0007669"/>
    <property type="project" value="TreeGrafter"/>
</dbReference>
<dbReference type="PANTHER" id="PTHR42862:SF1">
    <property type="entry name" value="DELTA-1-PYRROLINE-5-CARBOXYLATE DEHYDROGENASE 2, ISOFORM A-RELATED"/>
    <property type="match status" value="1"/>
</dbReference>
<evidence type="ECO:0000256" key="1">
    <source>
        <dbReference type="ARBA" id="ARBA00023002"/>
    </source>
</evidence>
<dbReference type="PANTHER" id="PTHR42862">
    <property type="entry name" value="DELTA-1-PYRROLINE-5-CARBOXYLATE DEHYDROGENASE 1, ISOFORM A-RELATED"/>
    <property type="match status" value="1"/>
</dbReference>
<dbReference type="GO" id="GO:0003842">
    <property type="term" value="F:L-glutamate gamma-semialdehyde dehydrogenase activity"/>
    <property type="evidence" value="ECO:0007669"/>
    <property type="project" value="TreeGrafter"/>
</dbReference>
<dbReference type="InterPro" id="IPR015590">
    <property type="entry name" value="Aldehyde_DH_dom"/>
</dbReference>
<dbReference type="GO" id="GO:0009898">
    <property type="term" value="C:cytoplasmic side of plasma membrane"/>
    <property type="evidence" value="ECO:0007669"/>
    <property type="project" value="TreeGrafter"/>
</dbReference>
<organism evidence="4 5">
    <name type="scientific">Vitreoscilla filiformis</name>
    <dbReference type="NCBI Taxonomy" id="63"/>
    <lineage>
        <taxon>Bacteria</taxon>
        <taxon>Pseudomonadati</taxon>
        <taxon>Pseudomonadota</taxon>
        <taxon>Betaproteobacteria</taxon>
        <taxon>Neisseriales</taxon>
        <taxon>Neisseriaceae</taxon>
        <taxon>Vitreoscilla</taxon>
    </lineage>
</organism>
<dbReference type="EMBL" id="CP022424">
    <property type="protein sequence ID" value="ASM79205.1"/>
    <property type="molecule type" value="Genomic_DNA"/>
</dbReference>
<dbReference type="InterPro" id="IPR016163">
    <property type="entry name" value="Ald_DH_C"/>
</dbReference>
<accession>A0A221KJQ3</accession>
<geneLocation type="plasmid" evidence="5">
    <name>pvf1</name>
</geneLocation>
<sequence length="569" mass="60989">MSLFDTHRPLLDAALAALSDRGHWTPFPELPSPKVYGEHAQAEGQAQVEALLGQDFPLTQPGELGRIAPERSPWGVPLGTRYPECEPQALLTAAQAAEPAWQAIGPRGRVGVLLEALLRIHRQSHAFAHAVMLTTGQGPMMAFQAAGPHSQDRALEAVAVAWQAMSTVPEAARWHKPQGKNPPLVMEKRFEIVGRGVALVIGCATFPTWNTFPGLFAALATGNPVIVKPHPQAILPAALAVRVLREVLAEQGLPPEVVQLAATERPEFTQALATDAAVASIDFTGGRAFGQWLAANARQARLYAELSGVNTVILESTDAYRAMLDNLAFSLCLYSGQMCTTPQNLFVPVSGIATDEGHKRFAELGADLAAAVRKITQHPKVGPVVLGALCAEATLARLDQARAWAEEGRARLLLDTEPLPHPDFPQARTRTPLLLALEAPDETLLRQECFGPISFLVAVPDAEHAAALAERLIRSEGALTLAGYTTDPAFEERLVRLSLRARVALSLNLTHSVYVNQAAAFSDFHGSGGNPAANASYAGLAFVADRFVVVQRRWHVQPEMSATQPAAGA</sequence>
<dbReference type="AlphaFoldDB" id="A0A221KJQ3"/>
<dbReference type="InterPro" id="IPR050485">
    <property type="entry name" value="Proline_metab_enzyme"/>
</dbReference>
<keyword evidence="1" id="KW-0560">Oxidoreductase</keyword>
<dbReference type="KEGG" id="vff:VITFI_CDS3428"/>
<dbReference type="Pfam" id="PF00171">
    <property type="entry name" value="Aldedh"/>
    <property type="match status" value="1"/>
</dbReference>
<gene>
    <name evidence="4" type="ORF">VITFI_CDS3428</name>
</gene>